<accession>A0A976FPB4</accession>
<reference evidence="2 3" key="1">
    <citation type="journal article" date="2021" name="Genome Biol.">
        <title>AFLAP: assembly-free linkage analysis pipeline using k-mers from genome sequencing data.</title>
        <authorList>
            <person name="Fletcher K."/>
            <person name="Zhang L."/>
            <person name="Gil J."/>
            <person name="Han R."/>
            <person name="Cavanaugh K."/>
            <person name="Michelmore R."/>
        </authorList>
    </citation>
    <scope>NUCLEOTIDE SEQUENCE [LARGE SCALE GENOMIC DNA]</scope>
    <source>
        <strain evidence="2 3">SF5</strain>
    </source>
</reference>
<dbReference type="GeneID" id="94344658"/>
<name>A0A976FPB4_BRELC</name>
<organism evidence="2 3">
    <name type="scientific">Bremia lactucae</name>
    <name type="common">Lettuce downy mildew</name>
    <dbReference type="NCBI Taxonomy" id="4779"/>
    <lineage>
        <taxon>Eukaryota</taxon>
        <taxon>Sar</taxon>
        <taxon>Stramenopiles</taxon>
        <taxon>Oomycota</taxon>
        <taxon>Peronosporomycetes</taxon>
        <taxon>Peronosporales</taxon>
        <taxon>Peronosporaceae</taxon>
        <taxon>Bremia</taxon>
    </lineage>
</organism>
<feature type="transmembrane region" description="Helical" evidence="1">
    <location>
        <begin position="140"/>
        <end position="160"/>
    </location>
</feature>
<proteinExistence type="predicted"/>
<keyword evidence="1" id="KW-0812">Transmembrane</keyword>
<dbReference type="RefSeq" id="XP_067819613.1">
    <property type="nucleotide sequence ID" value="XM_067958987.1"/>
</dbReference>
<dbReference type="Proteomes" id="UP000294530">
    <property type="component" value="Unassembled WGS sequence"/>
</dbReference>
<dbReference type="EMBL" id="SHOA02000019">
    <property type="protein sequence ID" value="TDH70114.1"/>
    <property type="molecule type" value="Genomic_DNA"/>
</dbReference>
<keyword evidence="1" id="KW-0472">Membrane</keyword>
<evidence type="ECO:0000313" key="3">
    <source>
        <dbReference type="Proteomes" id="UP000294530"/>
    </source>
</evidence>
<gene>
    <name evidence="2" type="ORF">CCR75_000882</name>
</gene>
<evidence type="ECO:0000313" key="2">
    <source>
        <dbReference type="EMBL" id="TDH70114.1"/>
    </source>
</evidence>
<keyword evidence="3" id="KW-1185">Reference proteome</keyword>
<dbReference type="KEGG" id="blac:94344658"/>
<sequence length="175" mass="19383">MSARVSISDAKAFQSDSVAISGERRLADNAENTEERNWFTATIGKLRGKTKEPLSPEESKAALTKILNDNQHGKADDFFKDIRKNPGLIDDALKNQKVISVLNSFGKKKALNENDMKKLHKVILKELTANDGKISHLKTFATLAISITICIGFLFVLGLIPTSMIKMKEKYSSTD</sequence>
<comment type="caution">
    <text evidence="2">The sequence shown here is derived from an EMBL/GenBank/DDBJ whole genome shotgun (WGS) entry which is preliminary data.</text>
</comment>
<keyword evidence="1" id="KW-1133">Transmembrane helix</keyword>
<evidence type="ECO:0000256" key="1">
    <source>
        <dbReference type="SAM" id="Phobius"/>
    </source>
</evidence>
<dbReference type="AlphaFoldDB" id="A0A976FPB4"/>
<protein>
    <submittedName>
        <fullName evidence="2">Uncharacterized protein</fullName>
    </submittedName>
</protein>